<reference evidence="1 2" key="1">
    <citation type="submission" date="2016-12" db="EMBL/GenBank/DDBJ databases">
        <title>The genomes of Aspergillus section Nigri reveals drivers in fungal speciation.</title>
        <authorList>
            <consortium name="DOE Joint Genome Institute"/>
            <person name="Vesth T.C."/>
            <person name="Nybo J."/>
            <person name="Theobald S."/>
            <person name="Brandl J."/>
            <person name="Frisvad J.C."/>
            <person name="Nielsen K.F."/>
            <person name="Lyhne E.K."/>
            <person name="Kogle M.E."/>
            <person name="Kuo A."/>
            <person name="Riley R."/>
            <person name="Clum A."/>
            <person name="Nolan M."/>
            <person name="Lipzen A."/>
            <person name="Salamov A."/>
            <person name="Henrissat B."/>
            <person name="Wiebenga A."/>
            <person name="De Vries R.P."/>
            <person name="Grigoriev I.V."/>
            <person name="Mortensen U.H."/>
            <person name="Andersen M.R."/>
            <person name="Baker S.E."/>
        </authorList>
    </citation>
    <scope>NUCLEOTIDE SEQUENCE [LARGE SCALE GENOMIC DNA]</scope>
    <source>
        <strain evidence="1 2">JOP 1030-1</strain>
    </source>
</reference>
<dbReference type="RefSeq" id="XP_025431984.1">
    <property type="nucleotide sequence ID" value="XM_025577353.1"/>
</dbReference>
<proteinExistence type="predicted"/>
<dbReference type="Proteomes" id="UP000248349">
    <property type="component" value="Unassembled WGS sequence"/>
</dbReference>
<protein>
    <submittedName>
        <fullName evidence="1">Uncharacterized protein</fullName>
    </submittedName>
</protein>
<accession>A0A319AHC7</accession>
<name>A0A319AHC7_9EURO</name>
<sequence length="292" mass="34139">MNGSRVVEASREYYEDLEHLRYRCMELLDDYHEPTSFWTLGDPPPPKPEKPQGQIFTDKPYRHWPLVRGVWDPLKHGWPPEGVRLSDAWMYQVFRYMSRNERTTRYWSEFQGDGAIRANRVPMGETFVGVAHGLESYPVFKGWYVLCGGAVAKRYKTWMLSPSSYTRIGGLSNLSSLFFGVVFPQKGQIHIHREELKAHYFEHVMHIGRYPRAVVVGVEQWVACYNDYAIVYNDKFQDLPYRIVCLQQLEPQWTCTPDPNSDRLEIRQGPVVNPTPSRWSFAPVPPDFLVQF</sequence>
<dbReference type="OrthoDB" id="4471998at2759"/>
<keyword evidence="2" id="KW-1185">Reference proteome</keyword>
<evidence type="ECO:0000313" key="2">
    <source>
        <dbReference type="Proteomes" id="UP000248349"/>
    </source>
</evidence>
<organism evidence="1 2">
    <name type="scientific">Aspergillus saccharolyticus JOP 1030-1</name>
    <dbReference type="NCBI Taxonomy" id="1450539"/>
    <lineage>
        <taxon>Eukaryota</taxon>
        <taxon>Fungi</taxon>
        <taxon>Dikarya</taxon>
        <taxon>Ascomycota</taxon>
        <taxon>Pezizomycotina</taxon>
        <taxon>Eurotiomycetes</taxon>
        <taxon>Eurotiomycetidae</taxon>
        <taxon>Eurotiales</taxon>
        <taxon>Aspergillaceae</taxon>
        <taxon>Aspergillus</taxon>
        <taxon>Aspergillus subgen. Circumdati</taxon>
    </lineage>
</organism>
<dbReference type="STRING" id="1450539.A0A319AHC7"/>
<dbReference type="GeneID" id="37078582"/>
<dbReference type="EMBL" id="KZ821229">
    <property type="protein sequence ID" value="PYH46002.1"/>
    <property type="molecule type" value="Genomic_DNA"/>
</dbReference>
<dbReference type="AlphaFoldDB" id="A0A319AHC7"/>
<evidence type="ECO:0000313" key="1">
    <source>
        <dbReference type="EMBL" id="PYH46002.1"/>
    </source>
</evidence>
<gene>
    <name evidence="1" type="ORF">BP01DRAFT_382185</name>
</gene>